<feature type="region of interest" description="Disordered" evidence="7">
    <location>
        <begin position="642"/>
        <end position="685"/>
    </location>
</feature>
<feature type="compositionally biased region" description="Low complexity" evidence="7">
    <location>
        <begin position="1920"/>
        <end position="1937"/>
    </location>
</feature>
<evidence type="ECO:0000313" key="10">
    <source>
        <dbReference type="Proteomes" id="UP000518752"/>
    </source>
</evidence>
<dbReference type="Pfam" id="PF17849">
    <property type="entry name" value="OB_Dis3"/>
    <property type="match status" value="2"/>
</dbReference>
<dbReference type="PANTHER" id="PTHR23355:SF9">
    <property type="entry name" value="DIS3-LIKE EXONUCLEASE 2"/>
    <property type="match status" value="1"/>
</dbReference>
<dbReference type="SUPFAM" id="SSF53659">
    <property type="entry name" value="Isocitrate/Isopropylmalate dehydrogenase-like"/>
    <property type="match status" value="1"/>
</dbReference>
<comment type="cofactor">
    <cofactor evidence="6">
        <name>Mg(2+)</name>
        <dbReference type="ChEBI" id="CHEBI:18420"/>
    </cofactor>
    <cofactor evidence="6">
        <name>Mn(2+)</name>
        <dbReference type="ChEBI" id="CHEBI:29035"/>
    </cofactor>
</comment>
<dbReference type="Gene3D" id="2.40.50.690">
    <property type="match status" value="1"/>
</dbReference>
<dbReference type="PANTHER" id="PTHR23355">
    <property type="entry name" value="RIBONUCLEASE"/>
    <property type="match status" value="1"/>
</dbReference>
<evidence type="ECO:0000259" key="8">
    <source>
        <dbReference type="PROSITE" id="PS51082"/>
    </source>
</evidence>
<dbReference type="GO" id="GO:0016616">
    <property type="term" value="F:oxidoreductase activity, acting on the CH-OH group of donors, NAD or NADP as acceptor"/>
    <property type="evidence" value="ECO:0007669"/>
    <property type="project" value="InterPro"/>
</dbReference>
<proteinExistence type="inferred from homology"/>
<dbReference type="PROSITE" id="PS00470">
    <property type="entry name" value="IDH_IMDH"/>
    <property type="match status" value="1"/>
</dbReference>
<feature type="compositionally biased region" description="Low complexity" evidence="7">
    <location>
        <begin position="2008"/>
        <end position="2021"/>
    </location>
</feature>
<dbReference type="Pfam" id="PF00180">
    <property type="entry name" value="Iso_dh"/>
    <property type="match status" value="1"/>
</dbReference>
<dbReference type="InterPro" id="IPR028591">
    <property type="entry name" value="DIS3L2"/>
</dbReference>
<dbReference type="SMART" id="SM01329">
    <property type="entry name" value="Iso_dh"/>
    <property type="match status" value="1"/>
</dbReference>
<feature type="compositionally biased region" description="Low complexity" evidence="7">
    <location>
        <begin position="413"/>
        <end position="428"/>
    </location>
</feature>
<dbReference type="SMART" id="SM00246">
    <property type="entry name" value="WH2"/>
    <property type="match status" value="1"/>
</dbReference>
<feature type="compositionally biased region" description="Pro residues" evidence="7">
    <location>
        <begin position="1938"/>
        <end position="1977"/>
    </location>
</feature>
<dbReference type="EC" id="3.1.13.-" evidence="6"/>
<keyword evidence="5 6" id="KW-0694">RNA-binding</keyword>
<gene>
    <name evidence="9" type="ORF">D9757_002755</name>
</gene>
<feature type="compositionally biased region" description="Basic and acidic residues" evidence="7">
    <location>
        <begin position="674"/>
        <end position="685"/>
    </location>
</feature>
<feature type="compositionally biased region" description="Low complexity" evidence="7">
    <location>
        <begin position="345"/>
        <end position="364"/>
    </location>
</feature>
<feature type="domain" description="WH2" evidence="8">
    <location>
        <begin position="1834"/>
        <end position="1851"/>
    </location>
</feature>
<comment type="similarity">
    <text evidence="1">Belongs to the isocitrate and isopropylmalate dehydrogenases family.</text>
</comment>
<evidence type="ECO:0000256" key="4">
    <source>
        <dbReference type="ARBA" id="ARBA00022842"/>
    </source>
</evidence>
<feature type="region of interest" description="Disordered" evidence="7">
    <location>
        <begin position="1911"/>
        <end position="2170"/>
    </location>
</feature>
<dbReference type="InterPro" id="IPR050180">
    <property type="entry name" value="RNR_Ribonuclease"/>
</dbReference>
<name>A0A8H5HWN9_9AGAR</name>
<feature type="site" description="Important for catalytic activity" evidence="6">
    <location>
        <position position="1239"/>
    </location>
</feature>
<dbReference type="Proteomes" id="UP000518752">
    <property type="component" value="Unassembled WGS sequence"/>
</dbReference>
<keyword evidence="6" id="KW-0540">Nuclease</keyword>
<feature type="binding site" evidence="6">
    <location>
        <position position="1240"/>
    </location>
    <ligand>
        <name>Mg(2+)</name>
        <dbReference type="ChEBI" id="CHEBI:18420"/>
    </ligand>
</feature>
<feature type="compositionally biased region" description="Pro residues" evidence="7">
    <location>
        <begin position="2064"/>
        <end position="2078"/>
    </location>
</feature>
<dbReference type="InterPro" id="IPR024084">
    <property type="entry name" value="IsoPropMal-DH-like_dom"/>
</dbReference>
<dbReference type="SUPFAM" id="SSF50249">
    <property type="entry name" value="Nucleic acid-binding proteins"/>
    <property type="match status" value="3"/>
</dbReference>
<dbReference type="InterPro" id="IPR041505">
    <property type="entry name" value="Dis3_CSD2"/>
</dbReference>
<dbReference type="Pfam" id="PF17877">
    <property type="entry name" value="Dis3l2_C_term"/>
    <property type="match status" value="1"/>
</dbReference>
<evidence type="ECO:0000256" key="3">
    <source>
        <dbReference type="ARBA" id="ARBA00022723"/>
    </source>
</evidence>
<comment type="similarity">
    <text evidence="6">Belongs to the RNR ribonuclease family. DIS3L2 subfamily.</text>
</comment>
<dbReference type="InterPro" id="IPR041093">
    <property type="entry name" value="Dis3l2-like_C"/>
</dbReference>
<feature type="compositionally biased region" description="Low complexity" evidence="7">
    <location>
        <begin position="1875"/>
        <end position="1886"/>
    </location>
</feature>
<evidence type="ECO:0000256" key="7">
    <source>
        <dbReference type="SAM" id="MobiDB-lite"/>
    </source>
</evidence>
<feature type="compositionally biased region" description="Basic and acidic residues" evidence="7">
    <location>
        <begin position="1060"/>
        <end position="1082"/>
    </location>
</feature>
<comment type="subcellular location">
    <subcellularLocation>
        <location evidence="6">Cytoplasm</location>
    </subcellularLocation>
    <subcellularLocation>
        <location evidence="6">Cytoplasm</location>
        <location evidence="6">P-body</location>
    </subcellularLocation>
</comment>
<keyword evidence="10" id="KW-1185">Reference proteome</keyword>
<dbReference type="Gene3D" id="3.40.718.10">
    <property type="entry name" value="Isopropylmalate Dehydrogenase"/>
    <property type="match status" value="2"/>
</dbReference>
<dbReference type="InterPro" id="IPR012340">
    <property type="entry name" value="NA-bd_OB-fold"/>
</dbReference>
<evidence type="ECO:0000313" key="9">
    <source>
        <dbReference type="EMBL" id="KAF5390555.1"/>
    </source>
</evidence>
<keyword evidence="6" id="KW-0378">Hydrolase</keyword>
<dbReference type="OrthoDB" id="372421at2759"/>
<keyword evidence="6" id="KW-0464">Manganese</keyword>
<evidence type="ECO:0000256" key="5">
    <source>
        <dbReference type="ARBA" id="ARBA00022884"/>
    </source>
</evidence>
<comment type="caution">
    <text evidence="9">The sequence shown here is derived from an EMBL/GenBank/DDBJ whole genome shotgun (WGS) entry which is preliminary data.</text>
</comment>
<keyword evidence="3 6" id="KW-0479">Metal-binding</keyword>
<feature type="compositionally biased region" description="Polar residues" evidence="7">
    <location>
        <begin position="386"/>
        <end position="412"/>
    </location>
</feature>
<dbReference type="InterPro" id="IPR001900">
    <property type="entry name" value="RNase_II/R"/>
</dbReference>
<dbReference type="GO" id="GO:0051287">
    <property type="term" value="F:NAD binding"/>
    <property type="evidence" value="ECO:0007669"/>
    <property type="project" value="InterPro"/>
</dbReference>
<feature type="compositionally biased region" description="Basic and acidic residues" evidence="7">
    <location>
        <begin position="436"/>
        <end position="451"/>
    </location>
</feature>
<dbReference type="GO" id="GO:0000932">
    <property type="term" value="C:P-body"/>
    <property type="evidence" value="ECO:0007669"/>
    <property type="project" value="UniProtKB-SubCell"/>
</dbReference>
<dbReference type="GO" id="GO:0000956">
    <property type="term" value="P:nuclear-transcribed mRNA catabolic process"/>
    <property type="evidence" value="ECO:0007669"/>
    <property type="project" value="UniProtKB-UniRule"/>
</dbReference>
<dbReference type="Pfam" id="PF02205">
    <property type="entry name" value="WH2"/>
    <property type="match status" value="1"/>
</dbReference>
<keyword evidence="2 6" id="KW-0963">Cytoplasm</keyword>
<organism evidence="9 10">
    <name type="scientific">Collybiopsis confluens</name>
    <dbReference type="NCBI Taxonomy" id="2823264"/>
    <lineage>
        <taxon>Eukaryota</taxon>
        <taxon>Fungi</taxon>
        <taxon>Dikarya</taxon>
        <taxon>Basidiomycota</taxon>
        <taxon>Agaricomycotina</taxon>
        <taxon>Agaricomycetes</taxon>
        <taxon>Agaricomycetidae</taxon>
        <taxon>Agaricales</taxon>
        <taxon>Marasmiineae</taxon>
        <taxon>Omphalotaceae</taxon>
        <taxon>Collybiopsis</taxon>
    </lineage>
</organism>
<feature type="compositionally biased region" description="Pro residues" evidence="7">
    <location>
        <begin position="1986"/>
        <end position="2007"/>
    </location>
</feature>
<dbReference type="EMBL" id="JAACJN010000014">
    <property type="protein sequence ID" value="KAF5390555.1"/>
    <property type="molecule type" value="Genomic_DNA"/>
</dbReference>
<dbReference type="HAMAP" id="MF_03045">
    <property type="entry name" value="DIS3L2"/>
    <property type="match status" value="1"/>
</dbReference>
<evidence type="ECO:0000256" key="1">
    <source>
        <dbReference type="ARBA" id="ARBA00007769"/>
    </source>
</evidence>
<dbReference type="FunFam" id="2.40.50.700:FF:000002">
    <property type="entry name" value="Cell wall biogenesis protein"/>
    <property type="match status" value="1"/>
</dbReference>
<feature type="compositionally biased region" description="Low complexity" evidence="7">
    <location>
        <begin position="660"/>
        <end position="671"/>
    </location>
</feature>
<feature type="region of interest" description="Disordered" evidence="7">
    <location>
        <begin position="1056"/>
        <end position="1082"/>
    </location>
</feature>
<dbReference type="GO" id="GO:1990074">
    <property type="term" value="P:polyuridylation-dependent mRNA catabolic process"/>
    <property type="evidence" value="ECO:0007669"/>
    <property type="project" value="UniProtKB-UniRule"/>
</dbReference>
<dbReference type="GO" id="GO:0003779">
    <property type="term" value="F:actin binding"/>
    <property type="evidence" value="ECO:0007669"/>
    <property type="project" value="InterPro"/>
</dbReference>
<dbReference type="InterPro" id="IPR019818">
    <property type="entry name" value="IsoCit/isopropylmalate_DH_CS"/>
</dbReference>
<dbReference type="GO" id="GO:0000175">
    <property type="term" value="F:3'-5'-RNA exonuclease activity"/>
    <property type="evidence" value="ECO:0007669"/>
    <property type="project" value="UniProtKB-UniRule"/>
</dbReference>
<accession>A0A8H5HWN9</accession>
<dbReference type="Gene3D" id="2.40.50.140">
    <property type="entry name" value="Nucleic acid-binding proteins"/>
    <property type="match status" value="1"/>
</dbReference>
<protein>
    <recommendedName>
        <fullName evidence="6">DIS3-like exonuclease 2</fullName>
        <ecNumber evidence="6">3.1.13.-</ecNumber>
    </recommendedName>
</protein>
<keyword evidence="6" id="KW-0269">Exonuclease</keyword>
<evidence type="ECO:0000256" key="2">
    <source>
        <dbReference type="ARBA" id="ARBA00022490"/>
    </source>
</evidence>
<dbReference type="InterPro" id="IPR003124">
    <property type="entry name" value="WH2_dom"/>
</dbReference>
<dbReference type="PROSITE" id="PS51082">
    <property type="entry name" value="WH2"/>
    <property type="match status" value="1"/>
</dbReference>
<evidence type="ECO:0000256" key="6">
    <source>
        <dbReference type="HAMAP-Rule" id="MF_03045"/>
    </source>
</evidence>
<keyword evidence="4 6" id="KW-0460">Magnesium</keyword>
<sequence>MHLQAVRRYASAAPTAAFAGQKGTNGKYTVTLIPGDVSKGIGPEISEAVKDIYSAAGVPIQWEEVSVTPVLKAGKTVIPDAAIETFNLFANVRPCVSVAGFKTPYDDVNTVLIRENTEGEYSGIEHEVVNGVVQSIKLITWDASERVARYAFHYAQSQGRSRVTAVHKANIMKMSDGMFLSACREVSKEFPNIKYDEDLLDRIVQNPKPYSDRVMVMPNLYGDILSDMCAGLIGGLGLTPSGNIGRDASIFEAVHGSAPDIAALILIMIGKGLANPTALLLSSLMMLRHMNLDEHANKIQKAALTTIAEGKTITGDLGAQTVLGKRGKEFQNAATQQLVASVASSSLSPQPISTPSIPSLTSPAGQSLLNCHRANPSAKKDDKKSTSANNRNTKRNVSSSNKPAGNASNVQGNARPSSRSSNKKPSQAPDSGSESASRKVSDTGKKPEQPRKNNGGGNRSQQTHRKGSASQANRRDAKSSPAPPQNNESSDALSSLQRVIADLKTTSPQPAQNVSLMGMPVASSNLPVNAPAFQPANSLFAGNIDPKHRKVQSLGVSGLSGNFNSFSPNLGSMMEDAEDASGMPLEEGEIPGNFYSTSGHQMRSQSQNFTAPRFAALAQQDLSDQIGPTGRPQLAPNFAFGGAKKRSGGMGPPINEDVGFQFPQQQPSHQSEMPSHEASHRKSDSGEITGIMAEQIAIQTQIEALQQQQQALYQQQLASNQVLSFQTPGLAPSHRHRRVQSTAPGVGSGASFNAPQSNLGQFSNLGGLGLGLDGQNQGVPRGHGRRHSVNVVNKGPASIGSFNEGFDEGFPPPSNFNGHSRQVSRADNSWRINGGVGGVQTNAFTSDLAQAQAQLQSLQQFRAAAGGHHHKMASFSFPNMLPNMMAANMMGLGGINLLQQQQQQFQSQLQQQSTGKLVVGILRVNKRNRSDAYVATEVLDADIYICGSKDRNRALEGDIVAVELLDVDEVWGTKKEKEEKKRKKEENAAYDLKTTAGRKDDKKKDDVEVEGQGMTLFEDEEVTDDVKPQFAGHVVAVVERMPGQLFSGTLGLLRPSSAATKEKQEAERREREGDRGDEPRRAPIERPKIVWFKPTDKRVPLIAIPTEQAPPDFIQNSEAYVNKLFVACIKRHVRADLLIHKWSGVSHFMQPISSLHPFGTLVEELGPIGDIEVETSALLKDCNFPTEEFTDNVVKCLPPIPWSVIDYFFSIPDREFEVRKDLRDSRVFSIDPESAKDLDDALSIKLNEDSTYEVAIHIADVSYFVKPNTALDRDARKRATSVYLVQRSVPMLPPALSEQLCSLVPGQDRLAFSAIFTFNKEAKVLKKWFGKTVIRSAAQLSYEDAQNVIEGKTLGGVPVIPEHSASDIEHDIKVLHDLAKKMRRARFDNGTLSLESLQLQFKLDDNGMPVDCWQREHSDANDLIQEFMIFTNIAVAQHAAVHLPEQALLRRHDNPLERRLNSFLERAERLGYQMDASSPGTLMRSFERIQDPTARGLLELLSFKATQRAKYFCGGMLDIAKYHHYALNVPLYTHFTSPIRRYADLLVHRQLESILQGGTEPKFSMDRDAVAKVAQQCNIKRDSASLAQEQSTHLYLCVLISDLTQRYGPVIRQAKVINVLDAAFDVLVPEFGIEKRVHVDQMPIDNHVYDEHTHTLQIYWSNKDVITWLAENSDDEHLNKIKKNAEQHALKMEVTSRLHDESALFDEDDAEDDEIVLGRNDRRTGPETSKQRLLSQAKPAPVFEGLRNGPSGHKIQDIRELMTVPVIVTADLTKSPPVIKFYAFRLTDCVFIHVLNWTAICDAEAVTGEERKSVGIGEHYLLSLIANIILRPMASSELLAQIQAGKKLKKAETQDRSAPALDKPKGGGGGGSSGGLHSASLSAGSAAGAGGPPQLGGLFAGALNDGLAKAPTLGKPPSVPKAAPSAPSRLAPASVRPPSAPARAPPSPARPAPPPSFPSPSPRAVPPPRAAPAPPAPHSVSSRKPPVAPSRPTPAPPSRATPPPPSAQPESSSSPVSAGSPLSRLPPGIPSRKAPAPATPGRAPPPPPPRPSSVAVTASSIKSAPPPPPARKAPPAAPPRESRMSMPALAAPAAPPLAPRSRVVSTPVPPPRSAPNGTSSHRKIPSPPPTSGSHTFPVSDFPPPRPFTIAVQSYPSGRARGSDFDLGGLQ</sequence>
<reference evidence="9 10" key="1">
    <citation type="journal article" date="2020" name="ISME J.">
        <title>Uncovering the hidden diversity of litter-decomposition mechanisms in mushroom-forming fungi.</title>
        <authorList>
            <person name="Floudas D."/>
            <person name="Bentzer J."/>
            <person name="Ahren D."/>
            <person name="Johansson T."/>
            <person name="Persson P."/>
            <person name="Tunlid A."/>
        </authorList>
    </citation>
    <scope>NUCLEOTIDE SEQUENCE [LARGE SCALE GENOMIC DNA]</scope>
    <source>
        <strain evidence="9 10">CBS 406.79</strain>
    </source>
</reference>
<comment type="function">
    <text evidence="6">3'-5'-exoribonuclease that specifically recognizes RNAs polyuridylated at their 3' end and mediates their degradation. Component of an exosome-independent RNA degradation pathway that mediates degradation of cytoplasmic mRNAs that have been deadenylated and subsequently uridylated at their 3'.</text>
</comment>
<feature type="compositionally biased region" description="Pro residues" evidence="7">
    <location>
        <begin position="2042"/>
        <end position="2051"/>
    </location>
</feature>
<dbReference type="SMART" id="SM00955">
    <property type="entry name" value="RNB"/>
    <property type="match status" value="1"/>
</dbReference>
<feature type="region of interest" description="Disordered" evidence="7">
    <location>
        <begin position="1849"/>
        <end position="1888"/>
    </location>
</feature>
<dbReference type="Pfam" id="PF00773">
    <property type="entry name" value="RNB"/>
    <property type="match status" value="1"/>
</dbReference>
<feature type="region of interest" description="Disordered" evidence="7">
    <location>
        <begin position="345"/>
        <end position="493"/>
    </location>
</feature>
<dbReference type="GO" id="GO:0003723">
    <property type="term" value="F:RNA binding"/>
    <property type="evidence" value="ECO:0007669"/>
    <property type="project" value="UniProtKB-KW"/>
</dbReference>
<dbReference type="InterPro" id="IPR022966">
    <property type="entry name" value="RNase_II/R_CS"/>
</dbReference>
<dbReference type="PROSITE" id="PS01175">
    <property type="entry name" value="RIBONUCLEASE_II"/>
    <property type="match status" value="1"/>
</dbReference>
<dbReference type="Gene3D" id="2.40.50.700">
    <property type="match status" value="1"/>
</dbReference>
<dbReference type="GO" id="GO:0000287">
    <property type="term" value="F:magnesium ion binding"/>
    <property type="evidence" value="ECO:0007669"/>
    <property type="project" value="InterPro"/>
</dbReference>
<feature type="binding site" evidence="6">
    <location>
        <position position="1231"/>
    </location>
    <ligand>
        <name>Mg(2+)</name>
        <dbReference type="ChEBI" id="CHEBI:18420"/>
    </ligand>
</feature>